<evidence type="ECO:0000313" key="2">
    <source>
        <dbReference type="EMBL" id="KAB8297888.1"/>
    </source>
</evidence>
<accession>A0A5N6K5M2</accession>
<name>A0A5N6K5M2_MONLA</name>
<feature type="compositionally biased region" description="Polar residues" evidence="1">
    <location>
        <begin position="24"/>
        <end position="51"/>
    </location>
</feature>
<comment type="caution">
    <text evidence="2">The sequence shown here is derived from an EMBL/GenBank/DDBJ whole genome shotgun (WGS) entry which is preliminary data.</text>
</comment>
<evidence type="ECO:0000313" key="3">
    <source>
        <dbReference type="Proteomes" id="UP000326757"/>
    </source>
</evidence>
<dbReference type="AlphaFoldDB" id="A0A5N6K5M2"/>
<feature type="region of interest" description="Disordered" evidence="1">
    <location>
        <begin position="24"/>
        <end position="62"/>
    </location>
</feature>
<dbReference type="EMBL" id="VIGI01000007">
    <property type="protein sequence ID" value="KAB8297888.1"/>
    <property type="molecule type" value="Genomic_DNA"/>
</dbReference>
<gene>
    <name evidence="2" type="ORF">EYC80_001675</name>
</gene>
<proteinExistence type="predicted"/>
<reference evidence="2 3" key="1">
    <citation type="submission" date="2019-06" db="EMBL/GenBank/DDBJ databases">
        <title>Genome Sequence of the Brown Rot Fungal Pathogen Monilinia laxa.</title>
        <authorList>
            <person name="De Miccolis Angelini R.M."/>
            <person name="Landi L."/>
            <person name="Abate D."/>
            <person name="Pollastro S."/>
            <person name="Romanazzi G."/>
            <person name="Faretra F."/>
        </authorList>
    </citation>
    <scope>NUCLEOTIDE SEQUENCE [LARGE SCALE GENOMIC DNA]</scope>
    <source>
        <strain evidence="2 3">Mlax316</strain>
    </source>
</reference>
<keyword evidence="3" id="KW-1185">Reference proteome</keyword>
<protein>
    <submittedName>
        <fullName evidence="2">Uncharacterized protein</fullName>
    </submittedName>
</protein>
<dbReference type="Proteomes" id="UP000326757">
    <property type="component" value="Unassembled WGS sequence"/>
</dbReference>
<organism evidence="2 3">
    <name type="scientific">Monilinia laxa</name>
    <name type="common">Brown rot fungus</name>
    <name type="synonym">Sclerotinia laxa</name>
    <dbReference type="NCBI Taxonomy" id="61186"/>
    <lineage>
        <taxon>Eukaryota</taxon>
        <taxon>Fungi</taxon>
        <taxon>Dikarya</taxon>
        <taxon>Ascomycota</taxon>
        <taxon>Pezizomycotina</taxon>
        <taxon>Leotiomycetes</taxon>
        <taxon>Helotiales</taxon>
        <taxon>Sclerotiniaceae</taxon>
        <taxon>Monilinia</taxon>
    </lineage>
</organism>
<evidence type="ECO:0000256" key="1">
    <source>
        <dbReference type="SAM" id="MobiDB-lite"/>
    </source>
</evidence>
<sequence length="89" mass="9528">MSNNIRAPAGKECLQTTTVCSLKSTSQQAGRSTIDYSSAHNTKAKSPNKYPSKSHVRSDGMPKTCRMSAMSGEEWNGCQKVIGSMLGEG</sequence>